<keyword evidence="2" id="KW-0969">Cilium</keyword>
<dbReference type="Proteomes" id="UP000316598">
    <property type="component" value="Unassembled WGS sequence"/>
</dbReference>
<dbReference type="GO" id="GO:0032259">
    <property type="term" value="P:methylation"/>
    <property type="evidence" value="ECO:0007669"/>
    <property type="project" value="UniProtKB-KW"/>
</dbReference>
<evidence type="ECO:0000313" key="3">
    <source>
        <dbReference type="Proteomes" id="UP000316598"/>
    </source>
</evidence>
<dbReference type="OrthoDB" id="9810361at2"/>
<dbReference type="EMBL" id="SJPI01000001">
    <property type="protein sequence ID" value="TWT54639.1"/>
    <property type="molecule type" value="Genomic_DNA"/>
</dbReference>
<keyword evidence="3" id="KW-1185">Reference proteome</keyword>
<dbReference type="InterPro" id="IPR005358">
    <property type="entry name" value="Puta_zinc/iron-chelating_dom"/>
</dbReference>
<organism evidence="2 3">
    <name type="scientific">Rubripirellula amarantea</name>
    <dbReference type="NCBI Taxonomy" id="2527999"/>
    <lineage>
        <taxon>Bacteria</taxon>
        <taxon>Pseudomonadati</taxon>
        <taxon>Planctomycetota</taxon>
        <taxon>Planctomycetia</taxon>
        <taxon>Pirellulales</taxon>
        <taxon>Pirellulaceae</taxon>
        <taxon>Rubripirellula</taxon>
    </lineage>
</organism>
<feature type="region of interest" description="Disordered" evidence="1">
    <location>
        <begin position="1"/>
        <end position="37"/>
    </location>
</feature>
<protein>
    <submittedName>
        <fullName evidence="2">Flagellin N-methylase</fullName>
    </submittedName>
</protein>
<dbReference type="GO" id="GO:0008168">
    <property type="term" value="F:methyltransferase activity"/>
    <property type="evidence" value="ECO:0007669"/>
    <property type="project" value="UniProtKB-KW"/>
</dbReference>
<keyword evidence="2" id="KW-0808">Transferase</keyword>
<gene>
    <name evidence="2" type="ORF">Pla22_22890</name>
</gene>
<evidence type="ECO:0000256" key="1">
    <source>
        <dbReference type="SAM" id="MobiDB-lite"/>
    </source>
</evidence>
<dbReference type="Pfam" id="PF03692">
    <property type="entry name" value="CxxCxxCC"/>
    <property type="match status" value="1"/>
</dbReference>
<evidence type="ECO:0000313" key="2">
    <source>
        <dbReference type="EMBL" id="TWT54639.1"/>
    </source>
</evidence>
<dbReference type="PANTHER" id="PTHR35866">
    <property type="entry name" value="PUTATIVE-RELATED"/>
    <property type="match status" value="1"/>
</dbReference>
<keyword evidence="2" id="KW-0282">Flagellum</keyword>
<comment type="caution">
    <text evidence="2">The sequence shown here is derived from an EMBL/GenBank/DDBJ whole genome shotgun (WGS) entry which is preliminary data.</text>
</comment>
<keyword evidence="2" id="KW-0966">Cell projection</keyword>
<dbReference type="AlphaFoldDB" id="A0A5C5WWP6"/>
<reference evidence="2 3" key="1">
    <citation type="submission" date="2019-02" db="EMBL/GenBank/DDBJ databases">
        <title>Deep-cultivation of Planctomycetes and their phenomic and genomic characterization uncovers novel biology.</title>
        <authorList>
            <person name="Wiegand S."/>
            <person name="Jogler M."/>
            <person name="Boedeker C."/>
            <person name="Pinto D."/>
            <person name="Vollmers J."/>
            <person name="Rivas-Marin E."/>
            <person name="Kohn T."/>
            <person name="Peeters S.H."/>
            <person name="Heuer A."/>
            <person name="Rast P."/>
            <person name="Oberbeckmann S."/>
            <person name="Bunk B."/>
            <person name="Jeske O."/>
            <person name="Meyerdierks A."/>
            <person name="Storesund J.E."/>
            <person name="Kallscheuer N."/>
            <person name="Luecker S."/>
            <person name="Lage O.M."/>
            <person name="Pohl T."/>
            <person name="Merkel B.J."/>
            <person name="Hornburger P."/>
            <person name="Mueller R.-W."/>
            <person name="Bruemmer F."/>
            <person name="Labrenz M."/>
            <person name="Spormann A.M."/>
            <person name="Op Den Camp H."/>
            <person name="Overmann J."/>
            <person name="Amann R."/>
            <person name="Jetten M.S.M."/>
            <person name="Mascher T."/>
            <person name="Medema M.H."/>
            <person name="Devos D.P."/>
            <person name="Kaster A.-K."/>
            <person name="Ovreas L."/>
            <person name="Rohde M."/>
            <person name="Galperin M.Y."/>
            <person name="Jogler C."/>
        </authorList>
    </citation>
    <scope>NUCLEOTIDE SEQUENCE [LARGE SCALE GENOMIC DNA]</scope>
    <source>
        <strain evidence="2 3">Pla22</strain>
    </source>
</reference>
<dbReference type="PANTHER" id="PTHR35866:SF1">
    <property type="entry name" value="YKGJ FAMILY CYSTEINE CLUSTER PROTEIN"/>
    <property type="match status" value="1"/>
</dbReference>
<feature type="compositionally biased region" description="Basic and acidic residues" evidence="1">
    <location>
        <begin position="1"/>
        <end position="12"/>
    </location>
</feature>
<keyword evidence="2" id="KW-0489">Methyltransferase</keyword>
<name>A0A5C5WWP6_9BACT</name>
<proteinExistence type="predicted"/>
<sequence length="168" mass="19371">MSKPEKKSDSKKKSDRKKKLAELTSKKKKKDKKGPWYRDGLRFECTQCGACCGGEPGYVWVDPEEIEAMAKELDIDVIDFEAKYIRQVGNAKSLKEYENGDCVLLDQTSRKCTVYEGRPIQCRTWPFWDSNLEKKKDWKETCEVCPGAGVGTLYSFEHIEITRREKAV</sequence>
<accession>A0A5C5WWP6</accession>
<dbReference type="RefSeq" id="WP_146514655.1">
    <property type="nucleotide sequence ID" value="NZ_SJPI01000001.1"/>
</dbReference>